<sequence>MNELSVVRIPIVSRVGRIWVFVAVCVVLVGVGFGAGWVVRSPQSGAVTAVRAAVVVYATAEMRTVSVGLRAQGVVSDSEKLTVLGTGVTMGSGVDASKPGVEGSKPGGGQEPGGEKGPGGGAGVSGGGRAVVTRVGLGVGDAAVNGELLATVSDRPFFVLGMRIPPFRDLRRGDQGSDVKSLQVALGVSETGVVDSATLRAVQKLYARYGLVPPGGVGAGMYIAAGEILPVSVTPPPVVESVAGVGDVLGAGRPLAILRVGVPTIRFRATVASLSTVKQGALVKISGLKGRVVEGSVTSVSGFRGADSQQASLQPGYEVVVSFTEPPAADEFPTGQSVTVTDAATPPPSLAVPQVAIKQDASGPYVLKAPKDDSGHPGRVSVTVLAQSDGWVAIAAEGLVAGDRVQVQP</sequence>
<comment type="caution">
    <text evidence="3">The sequence shown here is derived from an EMBL/GenBank/DDBJ whole genome shotgun (WGS) entry which is preliminary data.</text>
</comment>
<dbReference type="InterPro" id="IPR036365">
    <property type="entry name" value="PGBD-like_sf"/>
</dbReference>
<dbReference type="Proteomes" id="UP000219994">
    <property type="component" value="Unassembled WGS sequence"/>
</dbReference>
<organism evidence="3 4">
    <name type="scientific">Candidatus Lumbricidiphila eiseniae</name>
    <dbReference type="NCBI Taxonomy" id="1969409"/>
    <lineage>
        <taxon>Bacteria</taxon>
        <taxon>Bacillati</taxon>
        <taxon>Actinomycetota</taxon>
        <taxon>Actinomycetes</taxon>
        <taxon>Micrococcales</taxon>
        <taxon>Microbacteriaceae</taxon>
        <taxon>Candidatus Lumbricidiphila</taxon>
    </lineage>
</organism>
<feature type="region of interest" description="Disordered" evidence="1">
    <location>
        <begin position="92"/>
        <end position="126"/>
    </location>
</feature>
<keyword evidence="2" id="KW-0812">Transmembrane</keyword>
<dbReference type="InterPro" id="IPR036366">
    <property type="entry name" value="PGBDSf"/>
</dbReference>
<keyword evidence="2" id="KW-1133">Transmembrane helix</keyword>
<dbReference type="Gene3D" id="1.10.101.10">
    <property type="entry name" value="PGBD-like superfamily/PGBD"/>
    <property type="match status" value="1"/>
</dbReference>
<reference evidence="4" key="1">
    <citation type="submission" date="2017-03" db="EMBL/GenBank/DDBJ databases">
        <authorList>
            <person name="Lund M.B."/>
        </authorList>
    </citation>
    <scope>NUCLEOTIDE SEQUENCE [LARGE SCALE GENOMIC DNA]</scope>
</reference>
<feature type="transmembrane region" description="Helical" evidence="2">
    <location>
        <begin position="18"/>
        <end position="39"/>
    </location>
</feature>
<keyword evidence="2" id="KW-0472">Membrane</keyword>
<feature type="compositionally biased region" description="Gly residues" evidence="1">
    <location>
        <begin position="105"/>
        <end position="126"/>
    </location>
</feature>
<dbReference type="SUPFAM" id="SSF47090">
    <property type="entry name" value="PGBD-like"/>
    <property type="match status" value="1"/>
</dbReference>
<evidence type="ECO:0000256" key="1">
    <source>
        <dbReference type="SAM" id="MobiDB-lite"/>
    </source>
</evidence>
<protein>
    <recommendedName>
        <fullName evidence="5">Peptidoglycan binding-like domain-containing protein</fullName>
    </recommendedName>
</protein>
<dbReference type="Gene3D" id="2.40.420.20">
    <property type="match status" value="1"/>
</dbReference>
<evidence type="ECO:0000313" key="4">
    <source>
        <dbReference type="Proteomes" id="UP000219994"/>
    </source>
</evidence>
<evidence type="ECO:0008006" key="5">
    <source>
        <dbReference type="Google" id="ProtNLM"/>
    </source>
</evidence>
<proteinExistence type="predicted"/>
<evidence type="ECO:0000313" key="3">
    <source>
        <dbReference type="EMBL" id="PDQ34810.1"/>
    </source>
</evidence>
<accession>A0A2A6FQ44</accession>
<dbReference type="AlphaFoldDB" id="A0A2A6FQ44"/>
<gene>
    <name evidence="3" type="ORF">B5766_09475</name>
</gene>
<evidence type="ECO:0000256" key="2">
    <source>
        <dbReference type="SAM" id="Phobius"/>
    </source>
</evidence>
<name>A0A2A6FQ44_9MICO</name>
<dbReference type="EMBL" id="NAEP01000045">
    <property type="protein sequence ID" value="PDQ34810.1"/>
    <property type="molecule type" value="Genomic_DNA"/>
</dbReference>